<feature type="compositionally biased region" description="Basic and acidic residues" evidence="2">
    <location>
        <begin position="430"/>
        <end position="442"/>
    </location>
</feature>
<sequence>MADRHEEDGQSNAMLLRYPQAPSFHVLEPLRPHQTMQQPHQVNDLPRQVMTPMQPLDEVKDLPQQVLSQSGEEDSAEDPTIANDLLKQQIHQMQARISTLEQENRELSTRCRIQKEELESITRTNERSEELNGLIDRLSTHEKKLSSCTDKVGETAKGFQASTEKVSNQLTEQASAMKQTSQKFATSAQESFSELAKVNQQSKQVQGTLTSYASDVKSCSEKFQAEASSATTILATLNQETVSKANKTIGDTTVSAKKLNMGLVNLSKKITDTDSDISVCQDFVKSLSSSMLTCSRKLDRLSSMPSSGTKCQPHETAQQGGIPGGSLQRPSPISATSSMGSTHSTGVIEVEDSCQATTLIPSSSFLPQASQQTSHAATRQSQSRRPRRGLSIATRDDSIVESTEGSRRDKRKEMVPEDADELEQPFAKKPRTEKVSSGRDTDSLLPDVILNDDISYQDLDADLQAKLKETLSKLEKNEGSNWPWFTPLPWATTNANKHCVYTKGSKVKIVQVWDEQEACPSCISAGRACVLMTSHKNVEDRQFDNMRLLPLPAADRSSGSTPSNLGYYVKGN</sequence>
<feature type="compositionally biased region" description="Polar residues" evidence="2">
    <location>
        <begin position="328"/>
        <end position="344"/>
    </location>
</feature>
<feature type="region of interest" description="Disordered" evidence="2">
    <location>
        <begin position="365"/>
        <end position="442"/>
    </location>
</feature>
<reference evidence="3 4" key="1">
    <citation type="submission" date="2016-06" db="EMBL/GenBank/DDBJ databases">
        <authorList>
            <person name="Kjaerup R.B."/>
            <person name="Dalgaard T.S."/>
            <person name="Juul-Madsen H.R."/>
        </authorList>
    </citation>
    <scope>NUCLEOTIDE SEQUENCE [LARGE SCALE GENOMIC DNA]</scope>
</reference>
<protein>
    <submittedName>
        <fullName evidence="3">Uncharacterized protein</fullName>
    </submittedName>
</protein>
<dbReference type="EMBL" id="LT853695">
    <property type="protein sequence ID" value="SMQ50353.1"/>
    <property type="molecule type" value="Genomic_DNA"/>
</dbReference>
<feature type="compositionally biased region" description="Polar residues" evidence="2">
    <location>
        <begin position="303"/>
        <end position="319"/>
    </location>
</feature>
<dbReference type="Proteomes" id="UP000215127">
    <property type="component" value="Chromosome 4"/>
</dbReference>
<feature type="coiled-coil region" evidence="1">
    <location>
        <begin position="83"/>
        <end position="117"/>
    </location>
</feature>
<feature type="region of interest" description="Disordered" evidence="2">
    <location>
        <begin position="302"/>
        <end position="344"/>
    </location>
</feature>
<evidence type="ECO:0000313" key="4">
    <source>
        <dbReference type="Proteomes" id="UP000215127"/>
    </source>
</evidence>
<accession>A0A1X7RSD9</accession>
<evidence type="ECO:0000256" key="1">
    <source>
        <dbReference type="SAM" id="Coils"/>
    </source>
</evidence>
<keyword evidence="1" id="KW-0175">Coiled coil</keyword>
<evidence type="ECO:0000313" key="3">
    <source>
        <dbReference type="EMBL" id="SMQ50353.1"/>
    </source>
</evidence>
<gene>
    <name evidence="3" type="ORF">ZT3D7_G5506</name>
</gene>
<feature type="compositionally biased region" description="Basic and acidic residues" evidence="2">
    <location>
        <begin position="394"/>
        <end position="415"/>
    </location>
</feature>
<evidence type="ECO:0000256" key="2">
    <source>
        <dbReference type="SAM" id="MobiDB-lite"/>
    </source>
</evidence>
<feature type="compositionally biased region" description="Polar residues" evidence="2">
    <location>
        <begin position="365"/>
        <end position="381"/>
    </location>
</feature>
<proteinExistence type="predicted"/>
<organism evidence="3 4">
    <name type="scientific">Zymoseptoria tritici (strain ST99CH_3D7)</name>
    <dbReference type="NCBI Taxonomy" id="1276538"/>
    <lineage>
        <taxon>Eukaryota</taxon>
        <taxon>Fungi</taxon>
        <taxon>Dikarya</taxon>
        <taxon>Ascomycota</taxon>
        <taxon>Pezizomycotina</taxon>
        <taxon>Dothideomycetes</taxon>
        <taxon>Dothideomycetidae</taxon>
        <taxon>Mycosphaerellales</taxon>
        <taxon>Mycosphaerellaceae</taxon>
        <taxon>Zymoseptoria</taxon>
    </lineage>
</organism>
<name>A0A1X7RSD9_ZYMT9</name>
<keyword evidence="4" id="KW-1185">Reference proteome</keyword>
<dbReference type="AlphaFoldDB" id="A0A1X7RSD9"/>